<dbReference type="RefSeq" id="WP_048094257.1">
    <property type="nucleotide sequence ID" value="NZ_CP011267.1"/>
</dbReference>
<dbReference type="SUPFAM" id="SSF89550">
    <property type="entry name" value="PHP domain-like"/>
    <property type="match status" value="1"/>
</dbReference>
<sequence>MFRAELHVHSTYSDGLDGVEKIVMRAVELGLSCISITDHDTVQGSLAAMDFVRDEHLGITVIPGVEVTTRDGHLLVFFVEDEIDRGMSLVETVEEVRRKGGLCAVSHPFQVERKGVFRPNLFRYVDAVEVFNAKYITGFFNRLARRYAERYGKAMIAGSDAHSSKEVGYGVTYFPENLRKDILSRRTEAGGRRIPISRRVSYLLGKLQ</sequence>
<dbReference type="EMBL" id="CP011267">
    <property type="protein sequence ID" value="AKG92475.1"/>
    <property type="molecule type" value="Genomic_DNA"/>
</dbReference>
<dbReference type="InterPro" id="IPR003141">
    <property type="entry name" value="Pol/His_phosphatase_N"/>
</dbReference>
<gene>
    <name evidence="2" type="ORF">GAH_00167</name>
</gene>
<name>A0A0F7IJR1_9EURY</name>
<dbReference type="PANTHER" id="PTHR42924:SF3">
    <property type="entry name" value="POLYMERASE_HISTIDINOL PHOSPHATASE N-TERMINAL DOMAIN-CONTAINING PROTEIN"/>
    <property type="match status" value="1"/>
</dbReference>
<evidence type="ECO:0000259" key="1">
    <source>
        <dbReference type="SMART" id="SM00481"/>
    </source>
</evidence>
<dbReference type="AlphaFoldDB" id="A0A0F7IJR1"/>
<accession>A0A0F7IJR1</accession>
<dbReference type="InterPro" id="IPR052018">
    <property type="entry name" value="PHP_domain"/>
</dbReference>
<dbReference type="InterPro" id="IPR004013">
    <property type="entry name" value="PHP_dom"/>
</dbReference>
<dbReference type="PATRIC" id="fig|113653.22.peg.164"/>
<dbReference type="OrthoDB" id="50465at2157"/>
<dbReference type="InParanoid" id="A0A0F7IJR1"/>
<dbReference type="PANTHER" id="PTHR42924">
    <property type="entry name" value="EXONUCLEASE"/>
    <property type="match status" value="1"/>
</dbReference>
<proteinExistence type="predicted"/>
<dbReference type="InterPro" id="IPR016195">
    <property type="entry name" value="Pol/histidinol_Pase-like"/>
</dbReference>
<dbReference type="GeneID" id="24802755"/>
<dbReference type="Pfam" id="PF02811">
    <property type="entry name" value="PHP"/>
    <property type="match status" value="1"/>
</dbReference>
<dbReference type="Pfam" id="PF13263">
    <property type="entry name" value="PHP_C"/>
    <property type="match status" value="1"/>
</dbReference>
<feature type="domain" description="Polymerase/histidinol phosphatase N-terminal" evidence="1">
    <location>
        <begin position="4"/>
        <end position="71"/>
    </location>
</feature>
<dbReference type="KEGG" id="gah:GAH_00167"/>
<dbReference type="Proteomes" id="UP000034723">
    <property type="component" value="Chromosome"/>
</dbReference>
<keyword evidence="3" id="KW-1185">Reference proteome</keyword>
<dbReference type="Gene3D" id="3.20.20.140">
    <property type="entry name" value="Metal-dependent hydrolases"/>
    <property type="match status" value="1"/>
</dbReference>
<protein>
    <submittedName>
        <fullName evidence="2">Putative metal-dependent phosphoesterases (PHP family)</fullName>
    </submittedName>
</protein>
<organism evidence="2 3">
    <name type="scientific">Geoglobus ahangari</name>
    <dbReference type="NCBI Taxonomy" id="113653"/>
    <lineage>
        <taxon>Archaea</taxon>
        <taxon>Methanobacteriati</taxon>
        <taxon>Methanobacteriota</taxon>
        <taxon>Archaeoglobi</taxon>
        <taxon>Archaeoglobales</taxon>
        <taxon>Archaeoglobaceae</taxon>
        <taxon>Geoglobus</taxon>
    </lineage>
</organism>
<reference evidence="2 3" key="1">
    <citation type="submission" date="2015-04" db="EMBL/GenBank/DDBJ databases">
        <title>The complete genome sequence of the hyperthermophilic, obligate iron-reducing archaeon Geoglobus ahangari strain 234T.</title>
        <authorList>
            <person name="Manzella M.P."/>
            <person name="Holmes D.E."/>
            <person name="Rocheleau J.M."/>
            <person name="Chung A."/>
            <person name="Reguera G."/>
            <person name="Kashefi K."/>
        </authorList>
    </citation>
    <scope>NUCLEOTIDE SEQUENCE [LARGE SCALE GENOMIC DNA]</scope>
    <source>
        <strain evidence="2 3">234</strain>
    </source>
</reference>
<evidence type="ECO:0000313" key="3">
    <source>
        <dbReference type="Proteomes" id="UP000034723"/>
    </source>
</evidence>
<dbReference type="SMART" id="SM00481">
    <property type="entry name" value="POLIIIAc"/>
    <property type="match status" value="1"/>
</dbReference>
<dbReference type="GO" id="GO:0035312">
    <property type="term" value="F:5'-3' DNA exonuclease activity"/>
    <property type="evidence" value="ECO:0007669"/>
    <property type="project" value="TreeGrafter"/>
</dbReference>
<dbReference type="HOGENOM" id="CLU_072983_1_0_2"/>
<dbReference type="NCBIfam" id="NF038032">
    <property type="entry name" value="CehA_McbA_metalo"/>
    <property type="match status" value="1"/>
</dbReference>
<dbReference type="GO" id="GO:0004534">
    <property type="term" value="F:5'-3' RNA exonuclease activity"/>
    <property type="evidence" value="ECO:0007669"/>
    <property type="project" value="TreeGrafter"/>
</dbReference>
<evidence type="ECO:0000313" key="2">
    <source>
        <dbReference type="EMBL" id="AKG92475.1"/>
    </source>
</evidence>
<dbReference type="CDD" id="cd07438">
    <property type="entry name" value="PHP_HisPPase_AMP"/>
    <property type="match status" value="1"/>
</dbReference>